<dbReference type="InterPro" id="IPR036388">
    <property type="entry name" value="WH-like_DNA-bd_sf"/>
</dbReference>
<dbReference type="Pfam" id="PF08220">
    <property type="entry name" value="HTH_DeoR"/>
    <property type="match status" value="1"/>
</dbReference>
<dbReference type="SMART" id="SM01134">
    <property type="entry name" value="DeoRC"/>
    <property type="match status" value="1"/>
</dbReference>
<dbReference type="SMART" id="SM00420">
    <property type="entry name" value="HTH_DEOR"/>
    <property type="match status" value="1"/>
</dbReference>
<feature type="domain" description="HTH deoR-type" evidence="3">
    <location>
        <begin position="3"/>
        <end position="58"/>
    </location>
</feature>
<dbReference type="Proteomes" id="UP000195514">
    <property type="component" value="Chromosome I"/>
</dbReference>
<dbReference type="Pfam" id="PF00455">
    <property type="entry name" value="DeoRC"/>
    <property type="match status" value="1"/>
</dbReference>
<dbReference type="SUPFAM" id="SSF46785">
    <property type="entry name" value="Winged helix' DNA-binding domain"/>
    <property type="match status" value="1"/>
</dbReference>
<evidence type="ECO:0000313" key="4">
    <source>
        <dbReference type="EMBL" id="SMX54426.1"/>
    </source>
</evidence>
<dbReference type="Gene3D" id="1.10.10.10">
    <property type="entry name" value="Winged helix-like DNA-binding domain superfamily/Winged helix DNA-binding domain"/>
    <property type="match status" value="1"/>
</dbReference>
<dbReference type="RefSeq" id="WP_162287665.1">
    <property type="nucleotide sequence ID" value="NZ_LT859958.1"/>
</dbReference>
<gene>
    <name evidence="4" type="ORF">CFX1CAM_1361</name>
</gene>
<proteinExistence type="predicted"/>
<keyword evidence="5" id="KW-1185">Reference proteome</keyword>
<dbReference type="InterPro" id="IPR014036">
    <property type="entry name" value="DeoR-like_C"/>
</dbReference>
<evidence type="ECO:0000256" key="2">
    <source>
        <dbReference type="ARBA" id="ARBA00023163"/>
    </source>
</evidence>
<dbReference type="PANTHER" id="PTHR30363">
    <property type="entry name" value="HTH-TYPE TRANSCRIPTIONAL REGULATOR SRLR-RELATED"/>
    <property type="match status" value="1"/>
</dbReference>
<evidence type="ECO:0000259" key="3">
    <source>
        <dbReference type="PROSITE" id="PS51000"/>
    </source>
</evidence>
<dbReference type="InterPro" id="IPR037171">
    <property type="entry name" value="NagB/RpiA_transferase-like"/>
</dbReference>
<organism evidence="4 5">
    <name type="scientific">Candidatus Brevifilum fermentans</name>
    <dbReference type="NCBI Taxonomy" id="1986204"/>
    <lineage>
        <taxon>Bacteria</taxon>
        <taxon>Bacillati</taxon>
        <taxon>Chloroflexota</taxon>
        <taxon>Anaerolineae</taxon>
        <taxon>Anaerolineales</taxon>
        <taxon>Anaerolineaceae</taxon>
        <taxon>Candidatus Brevifilum</taxon>
    </lineage>
</organism>
<sequence>MLPLDRQNQVLQWLHQTGFLTNYEIAKRFNVSQMTVWRDIRALEEQGLVKRIHGGLSLPDWKLGDEQILDSTVHGDNIFRFPAGLSDPRRLALGKYVAMEIIKQGDNLILEGGSTVACIIPYLEAPEVTAITNGLFTLTLAQMYNTVQTILCCGGVLNQPNAIFIGPQAENFFLSYRVDMAIVSAYGLTLNQGLVDPTPIYDSMKRVMCRCANKRVVMLDSTKIGKTALSRVMGLSEIDILVTNHDADPKIISALIERGIDVRLI</sequence>
<dbReference type="AlphaFoldDB" id="A0A1Y6K4F8"/>
<dbReference type="InterPro" id="IPR036390">
    <property type="entry name" value="WH_DNA-bd_sf"/>
</dbReference>
<evidence type="ECO:0000313" key="5">
    <source>
        <dbReference type="Proteomes" id="UP000195514"/>
    </source>
</evidence>
<keyword evidence="1" id="KW-0805">Transcription regulation</keyword>
<dbReference type="PROSITE" id="PS51000">
    <property type="entry name" value="HTH_DEOR_2"/>
    <property type="match status" value="1"/>
</dbReference>
<reference evidence="5" key="1">
    <citation type="submission" date="2017-05" db="EMBL/GenBank/DDBJ databases">
        <authorList>
            <person name="Kirkegaard R."/>
            <person name="Mcilroy J S."/>
        </authorList>
    </citation>
    <scope>NUCLEOTIDE SEQUENCE [LARGE SCALE GENOMIC DNA]</scope>
</reference>
<protein>
    <submittedName>
        <fullName evidence="4">Putative Glucitol operon repressor</fullName>
    </submittedName>
</protein>
<dbReference type="SUPFAM" id="SSF100950">
    <property type="entry name" value="NagB/RpiA/CoA transferase-like"/>
    <property type="match status" value="1"/>
</dbReference>
<dbReference type="KEGG" id="abat:CFX1CAM_1361"/>
<accession>A0A1Y6K4F8</accession>
<keyword evidence="2" id="KW-0804">Transcription</keyword>
<dbReference type="InterPro" id="IPR050313">
    <property type="entry name" value="Carb_Metab_HTH_regulators"/>
</dbReference>
<dbReference type="GO" id="GO:0003700">
    <property type="term" value="F:DNA-binding transcription factor activity"/>
    <property type="evidence" value="ECO:0007669"/>
    <property type="project" value="InterPro"/>
</dbReference>
<evidence type="ECO:0000256" key="1">
    <source>
        <dbReference type="ARBA" id="ARBA00023015"/>
    </source>
</evidence>
<dbReference type="InterPro" id="IPR001034">
    <property type="entry name" value="DeoR_HTH"/>
</dbReference>
<dbReference type="PANTHER" id="PTHR30363:SF44">
    <property type="entry name" value="AGA OPERON TRANSCRIPTIONAL REPRESSOR-RELATED"/>
    <property type="match status" value="1"/>
</dbReference>
<dbReference type="EMBL" id="LT859958">
    <property type="protein sequence ID" value="SMX54426.1"/>
    <property type="molecule type" value="Genomic_DNA"/>
</dbReference>
<name>A0A1Y6K4F8_9CHLR</name>
<dbReference type="PRINTS" id="PR00037">
    <property type="entry name" value="HTHLACR"/>
</dbReference>